<dbReference type="RefSeq" id="WP_125408608.1">
    <property type="nucleotide sequence ID" value="NZ_JBEHHI010000001.1"/>
</dbReference>
<dbReference type="NCBIfam" id="TIGR03725">
    <property type="entry name" value="T6A_YeaZ"/>
    <property type="match status" value="1"/>
</dbReference>
<dbReference type="InterPro" id="IPR022496">
    <property type="entry name" value="T6A_TsaB"/>
</dbReference>
<feature type="domain" description="Gcp-like" evidence="2">
    <location>
        <begin position="38"/>
        <end position="107"/>
    </location>
</feature>
<dbReference type="SUPFAM" id="SSF53067">
    <property type="entry name" value="Actin-like ATPase domain"/>
    <property type="match status" value="1"/>
</dbReference>
<evidence type="ECO:0000256" key="1">
    <source>
        <dbReference type="SAM" id="MobiDB-lite"/>
    </source>
</evidence>
<evidence type="ECO:0000313" key="4">
    <source>
        <dbReference type="Proteomes" id="UP001560019"/>
    </source>
</evidence>
<dbReference type="PANTHER" id="PTHR11735">
    <property type="entry name" value="TRNA N6-ADENOSINE THREONYLCARBAMOYLTRANSFERASE"/>
    <property type="match status" value="1"/>
</dbReference>
<protein>
    <submittedName>
        <fullName evidence="3">tRNA threonylcarbamoyladenosine biosynthesis protein TsaB</fullName>
    </submittedName>
</protein>
<keyword evidence="4" id="KW-1185">Reference proteome</keyword>
<feature type="compositionally biased region" description="Pro residues" evidence="1">
    <location>
        <begin position="223"/>
        <end position="234"/>
    </location>
</feature>
<dbReference type="EMBL" id="JBEHHI010000001">
    <property type="protein sequence ID" value="MEX5728266.1"/>
    <property type="molecule type" value="Genomic_DNA"/>
</dbReference>
<dbReference type="Pfam" id="PF00814">
    <property type="entry name" value="TsaD"/>
    <property type="match status" value="1"/>
</dbReference>
<dbReference type="InterPro" id="IPR000905">
    <property type="entry name" value="Gcp-like_dom"/>
</dbReference>
<dbReference type="Gene3D" id="3.30.420.40">
    <property type="match status" value="2"/>
</dbReference>
<organism evidence="3 4">
    <name type="scientific">Rhodovulum iodosum</name>
    <dbReference type="NCBI Taxonomy" id="68291"/>
    <lineage>
        <taxon>Bacteria</taxon>
        <taxon>Pseudomonadati</taxon>
        <taxon>Pseudomonadota</taxon>
        <taxon>Alphaproteobacteria</taxon>
        <taxon>Rhodobacterales</taxon>
        <taxon>Paracoccaceae</taxon>
        <taxon>Rhodovulum</taxon>
    </lineage>
</organism>
<dbReference type="PANTHER" id="PTHR11735:SF11">
    <property type="entry name" value="TRNA THREONYLCARBAMOYLADENOSINE BIOSYNTHESIS PROTEIN TSAB"/>
    <property type="match status" value="1"/>
</dbReference>
<sequence length="234" mass="25277">MQGKGGLAPNVLAFDTSLPQISAAVMWRDVLAEREEAMQRGQAERLMPLLEELLAEAGGSWRDLDLIAVGIGPGNFTGTRISVAAARGLALGLGIPAIGVSMFEALLDWDGPLYQPAEILSLEAPRGRAFIQHFRYGNPQSPPRLVDPAHPPADIELPVNMVVRGFRADEIARPFHAAFEVLGPSRVAAHMARIAEARWREKGFDRSARPAPLYVRPADAAPPSDPPPMILDDA</sequence>
<dbReference type="Proteomes" id="UP001560019">
    <property type="component" value="Unassembled WGS sequence"/>
</dbReference>
<gene>
    <name evidence="3" type="ORF">Ga0609869_001619</name>
</gene>
<dbReference type="InterPro" id="IPR043129">
    <property type="entry name" value="ATPase_NBD"/>
</dbReference>
<name>A0ABV3XSG0_9RHOB</name>
<reference evidence="3 4" key="1">
    <citation type="submission" date="2024-06" db="EMBL/GenBank/DDBJ databases">
        <title>Genome of Rhodovulum iodosum, a marine photoferrotroph.</title>
        <authorList>
            <person name="Bianchini G."/>
            <person name="Nikeleit V."/>
            <person name="Kappler A."/>
            <person name="Bryce C."/>
            <person name="Sanchez-Baracaldo P."/>
        </authorList>
    </citation>
    <scope>NUCLEOTIDE SEQUENCE [LARGE SCALE GENOMIC DNA]</scope>
    <source>
        <strain evidence="3 4">UT/N1</strain>
    </source>
</reference>
<proteinExistence type="predicted"/>
<comment type="caution">
    <text evidence="3">The sequence shown here is derived from an EMBL/GenBank/DDBJ whole genome shotgun (WGS) entry which is preliminary data.</text>
</comment>
<accession>A0ABV3XSG0</accession>
<evidence type="ECO:0000313" key="3">
    <source>
        <dbReference type="EMBL" id="MEX5728266.1"/>
    </source>
</evidence>
<evidence type="ECO:0000259" key="2">
    <source>
        <dbReference type="Pfam" id="PF00814"/>
    </source>
</evidence>
<feature type="region of interest" description="Disordered" evidence="1">
    <location>
        <begin position="210"/>
        <end position="234"/>
    </location>
</feature>